<protein>
    <submittedName>
        <fullName evidence="1">Uncharacterized protein</fullName>
    </submittedName>
</protein>
<dbReference type="AlphaFoldDB" id="A0A812WGX5"/>
<evidence type="ECO:0000313" key="2">
    <source>
        <dbReference type="Proteomes" id="UP000649617"/>
    </source>
</evidence>
<sequence>DQHGASKSSCAPCELAGVGNIDCPAMGGKGPEENSTVAACASQCEAPRPDAGVTLPPAVTNPGLSRVASNAEEMVSAPVSPPLPPAEGETALATRAQVANRMTTTTPFGKAPEYLPMVVYRSPEDAAAAQLPQTAGSAALPWPVELPALLQEGGRLHR</sequence>
<dbReference type="OrthoDB" id="443045at2759"/>
<accession>A0A812WGX5</accession>
<comment type="caution">
    <text evidence="1">The sequence shown here is derived from an EMBL/GenBank/DDBJ whole genome shotgun (WGS) entry which is preliminary data.</text>
</comment>
<name>A0A812WGX5_SYMPI</name>
<keyword evidence="2" id="KW-1185">Reference proteome</keyword>
<dbReference type="EMBL" id="CAJNIZ010044239">
    <property type="protein sequence ID" value="CAE7682779.1"/>
    <property type="molecule type" value="Genomic_DNA"/>
</dbReference>
<organism evidence="1 2">
    <name type="scientific">Symbiodinium pilosum</name>
    <name type="common">Dinoflagellate</name>
    <dbReference type="NCBI Taxonomy" id="2952"/>
    <lineage>
        <taxon>Eukaryota</taxon>
        <taxon>Sar</taxon>
        <taxon>Alveolata</taxon>
        <taxon>Dinophyceae</taxon>
        <taxon>Suessiales</taxon>
        <taxon>Symbiodiniaceae</taxon>
        <taxon>Symbiodinium</taxon>
    </lineage>
</organism>
<proteinExistence type="predicted"/>
<feature type="non-terminal residue" evidence="1">
    <location>
        <position position="158"/>
    </location>
</feature>
<evidence type="ECO:0000313" key="1">
    <source>
        <dbReference type="EMBL" id="CAE7682779.1"/>
    </source>
</evidence>
<reference evidence="1" key="1">
    <citation type="submission" date="2021-02" db="EMBL/GenBank/DDBJ databases">
        <authorList>
            <person name="Dougan E. K."/>
            <person name="Rhodes N."/>
            <person name="Thang M."/>
            <person name="Chan C."/>
        </authorList>
    </citation>
    <scope>NUCLEOTIDE SEQUENCE</scope>
</reference>
<dbReference type="Proteomes" id="UP000649617">
    <property type="component" value="Unassembled WGS sequence"/>
</dbReference>
<gene>
    <name evidence="1" type="ORF">SPIL2461_LOCUS19041</name>
</gene>